<feature type="domain" description="Mur ligase C-terminal" evidence="4">
    <location>
        <begin position="276"/>
        <end position="401"/>
    </location>
</feature>
<dbReference type="AlphaFoldDB" id="A0A1G2M438"/>
<dbReference type="Pfam" id="PF02875">
    <property type="entry name" value="Mur_ligase_C"/>
    <property type="match status" value="1"/>
</dbReference>
<dbReference type="GO" id="GO:0016881">
    <property type="term" value="F:acid-amino acid ligase activity"/>
    <property type="evidence" value="ECO:0007669"/>
    <property type="project" value="InterPro"/>
</dbReference>
<evidence type="ECO:0008006" key="8">
    <source>
        <dbReference type="Google" id="ProtNLM"/>
    </source>
</evidence>
<evidence type="ECO:0000259" key="5">
    <source>
        <dbReference type="Pfam" id="PF08245"/>
    </source>
</evidence>
<dbReference type="InterPro" id="IPR013221">
    <property type="entry name" value="Mur_ligase_cen"/>
</dbReference>
<organism evidence="6 7">
    <name type="scientific">Candidatus Taylorbacteria bacterium RIFCSPHIGHO2_01_FULL_46_22b</name>
    <dbReference type="NCBI Taxonomy" id="1802301"/>
    <lineage>
        <taxon>Bacteria</taxon>
        <taxon>Candidatus Tayloriibacteriota</taxon>
    </lineage>
</organism>
<protein>
    <recommendedName>
        <fullName evidence="8">UDP-N-acetylmuramoyl-tripeptide--D-alanyl-D-alanine ligase</fullName>
    </recommendedName>
</protein>
<dbReference type="InterPro" id="IPR004101">
    <property type="entry name" value="Mur_ligase_C"/>
</dbReference>
<dbReference type="InterPro" id="IPR051046">
    <property type="entry name" value="MurCDEF_CellWall_CoF430Synth"/>
</dbReference>
<evidence type="ECO:0000256" key="3">
    <source>
        <dbReference type="ARBA" id="ARBA00022840"/>
    </source>
</evidence>
<keyword evidence="1" id="KW-0436">Ligase</keyword>
<dbReference type="Gene3D" id="3.90.190.20">
    <property type="entry name" value="Mur ligase, C-terminal domain"/>
    <property type="match status" value="1"/>
</dbReference>
<comment type="caution">
    <text evidence="6">The sequence shown here is derived from an EMBL/GenBank/DDBJ whole genome shotgun (WGS) entry which is preliminary data.</text>
</comment>
<dbReference type="Pfam" id="PF08245">
    <property type="entry name" value="Mur_ligase_M"/>
    <property type="match status" value="1"/>
</dbReference>
<sequence length="434" mass="47384">MLKQVFKKAVVIIITAQARWVLKKYCPRIVAVTGSVGKTSTKDAIYSVLSKRGFVRKSDKSFNSEIGVPLTILGLPNAWNNPLHWLANIWSGLLLVLVQTKYPEWLVLEVGADRPRDIRTIAKWLSPDIVVVTKFAPVPVHVEYFGSPEEVFNEKGELVRALKPDGTLILSTDETVLALKDRSRAQNLLTFGFFRGADVFGSKYKIEYEGARGHRHPSGVNFSITHKGESVVVQQRGALGKQLGQTALAAAAVGIARGIPLADIAAALSEHSGPAGRMKIIEGIQGSVIIDDTYNSSPVAVNEALEALSSLTAKGRKIAVLGDMLELGRFSTTEHRAVGTLVATRTDILVTVGVRARDIAFGALEAHLPASSILQFDDAREAGIAMKEMVAEGDVLLIKGSQGIRMERIVEMIMLHPEERGRLLVRQDQEWKSR</sequence>
<proteinExistence type="predicted"/>
<dbReference type="SUPFAM" id="SSF53244">
    <property type="entry name" value="MurD-like peptide ligases, peptide-binding domain"/>
    <property type="match status" value="1"/>
</dbReference>
<dbReference type="PANTHER" id="PTHR43024:SF1">
    <property type="entry name" value="UDP-N-ACETYLMURAMOYL-TRIPEPTIDE--D-ALANYL-D-ALANINE LIGASE"/>
    <property type="match status" value="1"/>
</dbReference>
<evidence type="ECO:0000256" key="1">
    <source>
        <dbReference type="ARBA" id="ARBA00022598"/>
    </source>
</evidence>
<dbReference type="Proteomes" id="UP000178873">
    <property type="component" value="Unassembled WGS sequence"/>
</dbReference>
<dbReference type="EMBL" id="MHRF01000004">
    <property type="protein sequence ID" value="OHA18524.1"/>
    <property type="molecule type" value="Genomic_DNA"/>
</dbReference>
<evidence type="ECO:0000259" key="4">
    <source>
        <dbReference type="Pfam" id="PF02875"/>
    </source>
</evidence>
<evidence type="ECO:0000313" key="7">
    <source>
        <dbReference type="Proteomes" id="UP000178873"/>
    </source>
</evidence>
<dbReference type="GO" id="GO:0005524">
    <property type="term" value="F:ATP binding"/>
    <property type="evidence" value="ECO:0007669"/>
    <property type="project" value="UniProtKB-KW"/>
</dbReference>
<dbReference type="InterPro" id="IPR036565">
    <property type="entry name" value="Mur-like_cat_sf"/>
</dbReference>
<gene>
    <name evidence="6" type="ORF">A2664_02710</name>
</gene>
<reference evidence="6 7" key="1">
    <citation type="journal article" date="2016" name="Nat. Commun.">
        <title>Thousands of microbial genomes shed light on interconnected biogeochemical processes in an aquifer system.</title>
        <authorList>
            <person name="Anantharaman K."/>
            <person name="Brown C.T."/>
            <person name="Hug L.A."/>
            <person name="Sharon I."/>
            <person name="Castelle C.J."/>
            <person name="Probst A.J."/>
            <person name="Thomas B.C."/>
            <person name="Singh A."/>
            <person name="Wilkins M.J."/>
            <person name="Karaoz U."/>
            <person name="Brodie E.L."/>
            <person name="Williams K.H."/>
            <person name="Hubbard S.S."/>
            <person name="Banfield J.F."/>
        </authorList>
    </citation>
    <scope>NUCLEOTIDE SEQUENCE [LARGE SCALE GENOMIC DNA]</scope>
</reference>
<dbReference type="STRING" id="1802301.A2664_02710"/>
<feature type="domain" description="Mur ligase central" evidence="5">
    <location>
        <begin position="32"/>
        <end position="253"/>
    </location>
</feature>
<dbReference type="PANTHER" id="PTHR43024">
    <property type="entry name" value="UDP-N-ACETYLMURAMOYL-TRIPEPTIDE--D-ALANYL-D-ALANINE LIGASE"/>
    <property type="match status" value="1"/>
</dbReference>
<evidence type="ECO:0000256" key="2">
    <source>
        <dbReference type="ARBA" id="ARBA00022741"/>
    </source>
</evidence>
<name>A0A1G2M438_9BACT</name>
<dbReference type="InterPro" id="IPR036615">
    <property type="entry name" value="Mur_ligase_C_dom_sf"/>
</dbReference>
<dbReference type="Gene3D" id="3.40.1190.10">
    <property type="entry name" value="Mur-like, catalytic domain"/>
    <property type="match status" value="1"/>
</dbReference>
<evidence type="ECO:0000313" key="6">
    <source>
        <dbReference type="EMBL" id="OHA18524.1"/>
    </source>
</evidence>
<keyword evidence="2" id="KW-0547">Nucleotide-binding</keyword>
<dbReference type="SUPFAM" id="SSF53623">
    <property type="entry name" value="MurD-like peptide ligases, catalytic domain"/>
    <property type="match status" value="1"/>
</dbReference>
<keyword evidence="3" id="KW-0067">ATP-binding</keyword>
<accession>A0A1G2M438</accession>